<dbReference type="Gene3D" id="3.30.700.10">
    <property type="entry name" value="Glycoprotein, Type 4 Pilin"/>
    <property type="match status" value="1"/>
</dbReference>
<dbReference type="InterPro" id="IPR013545">
    <property type="entry name" value="T2SS_protein-GspG_C"/>
</dbReference>
<feature type="domain" description="Type II secretion system protein GspG C-terminal" evidence="3">
    <location>
        <begin position="35"/>
        <end position="108"/>
    </location>
</feature>
<evidence type="ECO:0000313" key="5">
    <source>
        <dbReference type="Proteomes" id="UP000230759"/>
    </source>
</evidence>
<feature type="transmembrane region" description="Helical" evidence="2">
    <location>
        <begin position="6"/>
        <end position="28"/>
    </location>
</feature>
<keyword evidence="2" id="KW-0472">Membrane</keyword>
<dbReference type="Pfam" id="PF07963">
    <property type="entry name" value="N_methyl"/>
    <property type="match status" value="1"/>
</dbReference>
<dbReference type="NCBIfam" id="TIGR02532">
    <property type="entry name" value="IV_pilin_GFxxxE"/>
    <property type="match status" value="1"/>
</dbReference>
<dbReference type="InterPro" id="IPR045584">
    <property type="entry name" value="Pilin-like"/>
</dbReference>
<dbReference type="Pfam" id="PF08334">
    <property type="entry name" value="T2SSG"/>
    <property type="match status" value="1"/>
</dbReference>
<accession>A0A2H0BJB6</accession>
<evidence type="ECO:0000256" key="2">
    <source>
        <dbReference type="SAM" id="Phobius"/>
    </source>
</evidence>
<dbReference type="GO" id="GO:0015627">
    <property type="term" value="C:type II protein secretion system complex"/>
    <property type="evidence" value="ECO:0007669"/>
    <property type="project" value="InterPro"/>
</dbReference>
<gene>
    <name evidence="4" type="ORF">COX04_01315</name>
</gene>
<keyword evidence="1" id="KW-0488">Methylation</keyword>
<dbReference type="SUPFAM" id="SSF54523">
    <property type="entry name" value="Pili subunits"/>
    <property type="match status" value="1"/>
</dbReference>
<evidence type="ECO:0000313" key="4">
    <source>
        <dbReference type="EMBL" id="PIP57098.1"/>
    </source>
</evidence>
<evidence type="ECO:0000256" key="1">
    <source>
        <dbReference type="ARBA" id="ARBA00022481"/>
    </source>
</evidence>
<dbReference type="EMBL" id="PCSV01000034">
    <property type="protein sequence ID" value="PIP57098.1"/>
    <property type="molecule type" value="Genomic_DNA"/>
</dbReference>
<dbReference type="PRINTS" id="PR00813">
    <property type="entry name" value="BCTERIALGSPG"/>
</dbReference>
<protein>
    <recommendedName>
        <fullName evidence="3">Type II secretion system protein GspG C-terminal domain-containing protein</fullName>
    </recommendedName>
</protein>
<organism evidence="4 5">
    <name type="scientific">Candidatus Woesebacteria bacterium CG22_combo_CG10-13_8_21_14_all_45_10</name>
    <dbReference type="NCBI Taxonomy" id="1975060"/>
    <lineage>
        <taxon>Bacteria</taxon>
        <taxon>Candidatus Woeseibacteriota</taxon>
    </lineage>
</organism>
<dbReference type="PANTHER" id="PTHR30093:SF47">
    <property type="entry name" value="TYPE IV PILUS NON-CORE MINOR PILIN PILE"/>
    <property type="match status" value="1"/>
</dbReference>
<dbReference type="InterPro" id="IPR000983">
    <property type="entry name" value="Bac_GSPG_pilin"/>
</dbReference>
<dbReference type="AlphaFoldDB" id="A0A2H0BJB6"/>
<reference evidence="4 5" key="1">
    <citation type="submission" date="2017-09" db="EMBL/GenBank/DDBJ databases">
        <title>Depth-based differentiation of microbial function through sediment-hosted aquifers and enrichment of novel symbionts in the deep terrestrial subsurface.</title>
        <authorList>
            <person name="Probst A.J."/>
            <person name="Ladd B."/>
            <person name="Jarett J.K."/>
            <person name="Geller-Mcgrath D.E."/>
            <person name="Sieber C.M."/>
            <person name="Emerson J.B."/>
            <person name="Anantharaman K."/>
            <person name="Thomas B.C."/>
            <person name="Malmstrom R."/>
            <person name="Stieglmeier M."/>
            <person name="Klingl A."/>
            <person name="Woyke T."/>
            <person name="Ryan C.M."/>
            <person name="Banfield J.F."/>
        </authorList>
    </citation>
    <scope>NUCLEOTIDE SEQUENCE [LARGE SCALE GENOMIC DNA]</scope>
    <source>
        <strain evidence="4">CG22_combo_CG10-13_8_21_14_all_45_10</strain>
    </source>
</reference>
<dbReference type="PANTHER" id="PTHR30093">
    <property type="entry name" value="GENERAL SECRETION PATHWAY PROTEIN G"/>
    <property type="match status" value="1"/>
</dbReference>
<keyword evidence="2" id="KW-0812">Transmembrane</keyword>
<proteinExistence type="predicted"/>
<dbReference type="GO" id="GO:0015628">
    <property type="term" value="P:protein secretion by the type II secretion system"/>
    <property type="evidence" value="ECO:0007669"/>
    <property type="project" value="InterPro"/>
</dbReference>
<dbReference type="InterPro" id="IPR012902">
    <property type="entry name" value="N_methyl_site"/>
</dbReference>
<name>A0A2H0BJB6_9BACT</name>
<comment type="caution">
    <text evidence="4">The sequence shown here is derived from an EMBL/GenBank/DDBJ whole genome shotgun (WGS) entry which is preliminary data.</text>
</comment>
<sequence>MKKAFTLIELLVVIAILGILATVGLTSFRTAQMRGRDAQRKSDLKQMSNAVELYYQDYKRYPLASALVAGSEFTDGKTSYIKKVPADPGSGQYVYIVSSTGNKYQLFARLENTQDKNIIAGITVSCGSQTCNFAITSPNATATEVLP</sequence>
<evidence type="ECO:0000259" key="3">
    <source>
        <dbReference type="Pfam" id="PF08334"/>
    </source>
</evidence>
<dbReference type="Proteomes" id="UP000230759">
    <property type="component" value="Unassembled WGS sequence"/>
</dbReference>
<keyword evidence="2" id="KW-1133">Transmembrane helix</keyword>